<dbReference type="PROSITE" id="PS52004">
    <property type="entry name" value="KS3_2"/>
    <property type="match status" value="1"/>
</dbReference>
<evidence type="ECO:0000313" key="7">
    <source>
        <dbReference type="Proteomes" id="UP000054226"/>
    </source>
</evidence>
<keyword evidence="7" id="KW-1185">Reference proteome</keyword>
<dbReference type="PANTHER" id="PTHR11712:SF322">
    <property type="entry name" value="POLYKETIDE BETA-KETOACYL SYNTHASE 2-RELATED"/>
    <property type="match status" value="1"/>
</dbReference>
<dbReference type="InterPro" id="IPR000794">
    <property type="entry name" value="Beta-ketoacyl_synthase"/>
</dbReference>
<gene>
    <name evidence="6" type="ORF">H074_20672</name>
</gene>
<accession>M2Z9N4</accession>
<dbReference type="PATRIC" id="fig|1284240.4.peg.4195"/>
<dbReference type="Pfam" id="PF02801">
    <property type="entry name" value="Ketoacyl-synt_C"/>
    <property type="match status" value="1"/>
</dbReference>
<dbReference type="InterPro" id="IPR014031">
    <property type="entry name" value="Ketoacyl_synth_C"/>
</dbReference>
<comment type="similarity">
    <text evidence="1 4">Belongs to the thiolase-like superfamily. Beta-ketoacyl-ACP synthases family.</text>
</comment>
<dbReference type="EMBL" id="AOHO01000058">
    <property type="protein sequence ID" value="EME57643.1"/>
    <property type="molecule type" value="Genomic_DNA"/>
</dbReference>
<evidence type="ECO:0000256" key="4">
    <source>
        <dbReference type="RuleBase" id="RU003694"/>
    </source>
</evidence>
<dbReference type="SUPFAM" id="SSF53901">
    <property type="entry name" value="Thiolase-like"/>
    <property type="match status" value="2"/>
</dbReference>
<dbReference type="CDD" id="cd00832">
    <property type="entry name" value="CLF"/>
    <property type="match status" value="1"/>
</dbReference>
<name>M2Z9N4_9PSEU</name>
<evidence type="ECO:0000259" key="5">
    <source>
        <dbReference type="PROSITE" id="PS52004"/>
    </source>
</evidence>
<dbReference type="Gene3D" id="3.40.47.10">
    <property type="match status" value="2"/>
</dbReference>
<dbReference type="GO" id="GO:0006633">
    <property type="term" value="P:fatty acid biosynthetic process"/>
    <property type="evidence" value="ECO:0007669"/>
    <property type="project" value="TreeGrafter"/>
</dbReference>
<keyword evidence="3" id="KW-0012">Acyltransferase</keyword>
<dbReference type="Pfam" id="PF00109">
    <property type="entry name" value="ketoacyl-synt"/>
    <property type="match status" value="1"/>
</dbReference>
<dbReference type="PANTHER" id="PTHR11712">
    <property type="entry name" value="POLYKETIDE SYNTHASE-RELATED"/>
    <property type="match status" value="1"/>
</dbReference>
<reference evidence="6 7" key="1">
    <citation type="journal article" date="2013" name="Genome Announc.">
        <title>Draft Genome Sequence of Amycolatopsis decaplanina Strain DSM 44594T.</title>
        <authorList>
            <person name="Kaur N."/>
            <person name="Kumar S."/>
            <person name="Bala M."/>
            <person name="Raghava G.P."/>
            <person name="Mayilraj S."/>
        </authorList>
    </citation>
    <scope>NUCLEOTIDE SEQUENCE [LARGE SCALE GENOMIC DNA]</scope>
    <source>
        <strain evidence="6 7">DSM 44594</strain>
    </source>
</reference>
<evidence type="ECO:0000256" key="3">
    <source>
        <dbReference type="ARBA" id="ARBA00023315"/>
    </source>
</evidence>
<evidence type="ECO:0000313" key="6">
    <source>
        <dbReference type="EMBL" id="EME57643.1"/>
    </source>
</evidence>
<comment type="caution">
    <text evidence="6">The sequence shown here is derived from an EMBL/GenBank/DDBJ whole genome shotgun (WGS) entry which is preliminary data.</text>
</comment>
<feature type="domain" description="Ketosynthase family 3 (KS3)" evidence="5">
    <location>
        <begin position="4"/>
        <end position="407"/>
    </location>
</feature>
<sequence length="408" mass="42520">MSTGVRAVITGIGVVAPNGLSTEDYWSATVKGRSGLDRINRFEPSRYPVRVAGEISSFTPEEHLPNRLLPQTDRVTQLALTASDSALRDAGLSTETLPDYAMGVVTSTAAGGFEFGQGELAKLWGKGPRFVSAYQSFAWFYAVNTGQISIRHGLRGHSTAVVTEQAGGLDSIGHARRLLRSGAMISAVTGGADSLQCPWGLVAQLPNGRLSHREDPRTAYLPFSAEASGYVPGEGGAILVMEDLVMARERGAPTIYGEVAGYSATFDPPPGSGRPGTLVKAIETALSDADVEPSSVGVVFADAVGVPESDDAEARAIRSIFGRHGVPVTAPKSMTGRLYAGGSALDVATALLALGARVVPPTIGTEHVSADYGIDLVAGGSRPLHGHHAMVISRGAKGFNSVMVLRKG</sequence>
<dbReference type="Proteomes" id="UP000054226">
    <property type="component" value="Unassembled WGS sequence"/>
</dbReference>
<dbReference type="InterPro" id="IPR016039">
    <property type="entry name" value="Thiolase-like"/>
</dbReference>
<protein>
    <submittedName>
        <fullName evidence="6">Beta-ketoacyl synthase</fullName>
    </submittedName>
</protein>
<keyword evidence="2 4" id="KW-0808">Transferase</keyword>
<dbReference type="InterPro" id="IPR020841">
    <property type="entry name" value="PKS_Beta-ketoAc_synthase_dom"/>
</dbReference>
<proteinExistence type="inferred from homology"/>
<evidence type="ECO:0000256" key="2">
    <source>
        <dbReference type="ARBA" id="ARBA00022679"/>
    </source>
</evidence>
<dbReference type="RefSeq" id="WP_007031984.1">
    <property type="nucleotide sequence ID" value="NZ_AOHO01000058.1"/>
</dbReference>
<evidence type="ECO:0000256" key="1">
    <source>
        <dbReference type="ARBA" id="ARBA00008467"/>
    </source>
</evidence>
<dbReference type="AlphaFoldDB" id="M2Z9N4"/>
<dbReference type="OrthoDB" id="416758at2"/>
<dbReference type="GO" id="GO:0004315">
    <property type="term" value="F:3-oxoacyl-[acyl-carrier-protein] synthase activity"/>
    <property type="evidence" value="ECO:0007669"/>
    <property type="project" value="TreeGrafter"/>
</dbReference>
<dbReference type="InterPro" id="IPR014030">
    <property type="entry name" value="Ketoacyl_synth_N"/>
</dbReference>
<organism evidence="6 7">
    <name type="scientific">Amycolatopsis decaplanina DSM 44594</name>
    <dbReference type="NCBI Taxonomy" id="1284240"/>
    <lineage>
        <taxon>Bacteria</taxon>
        <taxon>Bacillati</taxon>
        <taxon>Actinomycetota</taxon>
        <taxon>Actinomycetes</taxon>
        <taxon>Pseudonocardiales</taxon>
        <taxon>Pseudonocardiaceae</taxon>
        <taxon>Amycolatopsis</taxon>
    </lineage>
</organism>